<evidence type="ECO:0000313" key="3">
    <source>
        <dbReference type="Proteomes" id="UP000051673"/>
    </source>
</evidence>
<dbReference type="EMBL" id="JQCD01000024">
    <property type="protein sequence ID" value="KRN77161.1"/>
    <property type="molecule type" value="Genomic_DNA"/>
</dbReference>
<name>A0A0R2JIN9_9LACO</name>
<comment type="caution">
    <text evidence="2">The sequence shown here is derived from an EMBL/GenBank/DDBJ whole genome shotgun (WGS) entry which is preliminary data.</text>
</comment>
<evidence type="ECO:0000259" key="1">
    <source>
        <dbReference type="Pfam" id="PF10882"/>
    </source>
</evidence>
<gene>
    <name evidence="2" type="ORF">IV67_GL000682</name>
</gene>
<organism evidence="2 3">
    <name type="scientific">Weissella minor</name>
    <dbReference type="NCBI Taxonomy" id="1620"/>
    <lineage>
        <taxon>Bacteria</taxon>
        <taxon>Bacillati</taxon>
        <taxon>Bacillota</taxon>
        <taxon>Bacilli</taxon>
        <taxon>Lactobacillales</taxon>
        <taxon>Lactobacillaceae</taxon>
        <taxon>Weissella</taxon>
    </lineage>
</organism>
<dbReference type="STRING" id="1620.IV67_GL000682"/>
<evidence type="ECO:0000313" key="2">
    <source>
        <dbReference type="EMBL" id="KRN77161.1"/>
    </source>
</evidence>
<accession>A0A0R2JIN9</accession>
<feature type="domain" description="Bacterial Pleckstrin homology" evidence="1">
    <location>
        <begin position="9"/>
        <end position="98"/>
    </location>
</feature>
<dbReference type="PATRIC" id="fig|1620.3.peg.691"/>
<protein>
    <recommendedName>
        <fullName evidence="1">Bacterial Pleckstrin homology domain-containing protein</fullName>
    </recommendedName>
</protein>
<dbReference type="AlphaFoldDB" id="A0A0R2JIN9"/>
<dbReference type="InterPro" id="IPR027783">
    <property type="entry name" value="Bacterial_PH-related"/>
</dbReference>
<dbReference type="Pfam" id="PF10882">
    <property type="entry name" value="bPH_5"/>
    <property type="match status" value="1"/>
</dbReference>
<proteinExistence type="predicted"/>
<reference evidence="2 3" key="1">
    <citation type="journal article" date="2015" name="Genome Announc.">
        <title>Expanding the biotechnology potential of lactobacilli through comparative genomics of 213 strains and associated genera.</title>
        <authorList>
            <person name="Sun Z."/>
            <person name="Harris H.M."/>
            <person name="McCann A."/>
            <person name="Guo C."/>
            <person name="Argimon S."/>
            <person name="Zhang W."/>
            <person name="Yang X."/>
            <person name="Jeffery I.B."/>
            <person name="Cooney J.C."/>
            <person name="Kagawa T.F."/>
            <person name="Liu W."/>
            <person name="Song Y."/>
            <person name="Salvetti E."/>
            <person name="Wrobel A."/>
            <person name="Rasinkangas P."/>
            <person name="Parkhill J."/>
            <person name="Rea M.C."/>
            <person name="O'Sullivan O."/>
            <person name="Ritari J."/>
            <person name="Douillard F.P."/>
            <person name="Paul Ross R."/>
            <person name="Yang R."/>
            <person name="Briner A.E."/>
            <person name="Felis G.E."/>
            <person name="de Vos W.M."/>
            <person name="Barrangou R."/>
            <person name="Klaenhammer T.R."/>
            <person name="Caufield P.W."/>
            <person name="Cui Y."/>
            <person name="Zhang H."/>
            <person name="O'Toole P.W."/>
        </authorList>
    </citation>
    <scope>NUCLEOTIDE SEQUENCE [LARGE SCALE GENOMIC DNA]</scope>
    <source>
        <strain evidence="2 3">DSM 20014</strain>
    </source>
</reference>
<keyword evidence="3" id="KW-1185">Reference proteome</keyword>
<dbReference type="Proteomes" id="UP000051673">
    <property type="component" value="Unassembled WGS sequence"/>
</dbReference>
<sequence length="105" mass="11645">MTPTGLTKIAALKQEIKVPLNHVRSISMGDPDILNEAKGLRAPGTRIPGYWAGDFVKNNQVTFFNAKQATPLIVIELEHERYQRLVLSVDDAENVIAEFETVVNA</sequence>